<gene>
    <name evidence="1" type="ORF">CLIB1444_20S00826</name>
</gene>
<evidence type="ECO:0000313" key="1">
    <source>
        <dbReference type="EMBL" id="CAH6723791.1"/>
    </source>
</evidence>
<keyword evidence="2" id="KW-1185">Reference proteome</keyword>
<dbReference type="Proteomes" id="UP001152531">
    <property type="component" value="Unassembled WGS sequence"/>
</dbReference>
<sequence length="349" mass="36200">MFKQLSATLVLISTALAASSSELPTLTSTIISSTCDSASCGASSTLELAPSSFAYSNDTTTAIRLPTDPASAAADPASAAADPASIDVSSSKARSTIYEYATVTTDDIFEVVKTICDTQSNCYATTDLESFTTYTTTVDGILTVITTGVPYTSDVDSSVVSTTTAAEIITTLDETITVTKTHCDTVCHLTTEVEVLATFTSTVGGTETIFTTYCPLSTEAAESITTAPAPTSDSTETATDIKTTVVTITSCKDHKCTEVPVTTGLTTVTKDSTIYTTYCPLTTETTSSLGTVDVITNNIVTETPVKPTTVASVVQQSSSAFSINTYEGAGMMVKSGLLTVLVSFSLSLI</sequence>
<evidence type="ECO:0000313" key="2">
    <source>
        <dbReference type="Proteomes" id="UP001152531"/>
    </source>
</evidence>
<accession>A0ACA9YFF6</accession>
<proteinExistence type="predicted"/>
<organism evidence="1 2">
    <name type="scientific">[Candida] jaroonii</name>
    <dbReference type="NCBI Taxonomy" id="467808"/>
    <lineage>
        <taxon>Eukaryota</taxon>
        <taxon>Fungi</taxon>
        <taxon>Dikarya</taxon>
        <taxon>Ascomycota</taxon>
        <taxon>Saccharomycotina</taxon>
        <taxon>Pichiomycetes</taxon>
        <taxon>Debaryomycetaceae</taxon>
        <taxon>Yamadazyma</taxon>
    </lineage>
</organism>
<comment type="caution">
    <text evidence="1">The sequence shown here is derived from an EMBL/GenBank/DDBJ whole genome shotgun (WGS) entry which is preliminary data.</text>
</comment>
<name>A0ACA9YFF6_9ASCO</name>
<protein>
    <submittedName>
        <fullName evidence="1">Uncharacterized protein</fullName>
    </submittedName>
</protein>
<dbReference type="EMBL" id="CALSDN010000020">
    <property type="protein sequence ID" value="CAH6723791.1"/>
    <property type="molecule type" value="Genomic_DNA"/>
</dbReference>
<reference evidence="1" key="1">
    <citation type="submission" date="2022-06" db="EMBL/GenBank/DDBJ databases">
        <authorList>
            <person name="Legras J.-L."/>
            <person name="Devillers H."/>
            <person name="Grondin C."/>
        </authorList>
    </citation>
    <scope>NUCLEOTIDE SEQUENCE</scope>
    <source>
        <strain evidence="1">CLIB 1444</strain>
    </source>
</reference>